<sequence length="140" mass="15514">MTTKNALEPTSEQIRDFLDSHEDGAPIYMLNLLKFKKTSTYKDGEQVSGAEAYARYAKAFGAMLRDLGLDGVETVFGGKVDRFLIGAGAEEWDAVAIVRYPDKKSMFDAVSNETYRSFHFHRKAGLEGQLLIACDSSGVF</sequence>
<dbReference type="Gene3D" id="3.30.70.100">
    <property type="match status" value="1"/>
</dbReference>
<comment type="caution">
    <text evidence="1">The sequence shown here is derived from an EMBL/GenBank/DDBJ whole genome shotgun (WGS) entry which is preliminary data.</text>
</comment>
<dbReference type="PANTHER" id="PTHR40257">
    <property type="match status" value="1"/>
</dbReference>
<evidence type="ECO:0000313" key="1">
    <source>
        <dbReference type="EMBL" id="GLQ22179.1"/>
    </source>
</evidence>
<proteinExistence type="predicted"/>
<protein>
    <submittedName>
        <fullName evidence="1">DUF1330 domain-containing protein</fullName>
    </submittedName>
</protein>
<evidence type="ECO:0000313" key="2">
    <source>
        <dbReference type="Proteomes" id="UP001161391"/>
    </source>
</evidence>
<accession>A0ABQ5V5C9</accession>
<dbReference type="EMBL" id="BSNK01000001">
    <property type="protein sequence ID" value="GLQ22179.1"/>
    <property type="molecule type" value="Genomic_DNA"/>
</dbReference>
<dbReference type="SUPFAM" id="SSF54909">
    <property type="entry name" value="Dimeric alpha+beta barrel"/>
    <property type="match status" value="1"/>
</dbReference>
<organism evidence="1 2">
    <name type="scientific">Algimonas ampicilliniresistens</name>
    <dbReference type="NCBI Taxonomy" id="1298735"/>
    <lineage>
        <taxon>Bacteria</taxon>
        <taxon>Pseudomonadati</taxon>
        <taxon>Pseudomonadota</taxon>
        <taxon>Alphaproteobacteria</taxon>
        <taxon>Maricaulales</taxon>
        <taxon>Robiginitomaculaceae</taxon>
        <taxon>Algimonas</taxon>
    </lineage>
</organism>
<gene>
    <name evidence="1" type="ORF">GCM10007853_00530</name>
</gene>
<reference evidence="1" key="2">
    <citation type="submission" date="2023-01" db="EMBL/GenBank/DDBJ databases">
        <title>Draft genome sequence of Algimonas ampicilliniresistens strain NBRC 108219.</title>
        <authorList>
            <person name="Sun Q."/>
            <person name="Mori K."/>
        </authorList>
    </citation>
    <scope>NUCLEOTIDE SEQUENCE</scope>
    <source>
        <strain evidence="1">NBRC 108219</strain>
    </source>
</reference>
<dbReference type="PANTHER" id="PTHR40257:SF1">
    <property type="entry name" value="DUF1330 DOMAIN-CONTAINING PROTEIN"/>
    <property type="match status" value="1"/>
</dbReference>
<dbReference type="RefSeq" id="WP_284386455.1">
    <property type="nucleotide sequence ID" value="NZ_BSNK01000001.1"/>
</dbReference>
<dbReference type="Proteomes" id="UP001161391">
    <property type="component" value="Unassembled WGS sequence"/>
</dbReference>
<dbReference type="InterPro" id="IPR011008">
    <property type="entry name" value="Dimeric_a/b-barrel"/>
</dbReference>
<keyword evidence="2" id="KW-1185">Reference proteome</keyword>
<reference evidence="1" key="1">
    <citation type="journal article" date="2014" name="Int. J. Syst. Evol. Microbiol.">
        <title>Complete genome of a new Firmicutes species belonging to the dominant human colonic microbiota ('Ruminococcus bicirculans') reveals two chromosomes and a selective capacity to utilize plant glucans.</title>
        <authorList>
            <consortium name="NISC Comparative Sequencing Program"/>
            <person name="Wegmann U."/>
            <person name="Louis P."/>
            <person name="Goesmann A."/>
            <person name="Henrissat B."/>
            <person name="Duncan S.H."/>
            <person name="Flint H.J."/>
        </authorList>
    </citation>
    <scope>NUCLEOTIDE SEQUENCE</scope>
    <source>
        <strain evidence="1">NBRC 108219</strain>
    </source>
</reference>
<name>A0ABQ5V5C9_9PROT</name>